<reference evidence="1" key="1">
    <citation type="submission" date="2019-11" db="EMBL/GenBank/DDBJ databases">
        <authorList>
            <person name="Feng L."/>
        </authorList>
    </citation>
    <scope>NUCLEOTIDE SEQUENCE</scope>
    <source>
        <strain evidence="1">VrattiLFYP33</strain>
    </source>
</reference>
<name>A0A6N2Z6E2_9FIRM</name>
<sequence>MKIRKSVLNKFTVEEIKEMGAKGARDIVKGYTHQIGHDMELLVPVSGERNVVLDFKGILCEMDGYDKSSKTASEIKSYHGSKVTALMRAVETMLLIYALQEITGCRKIKNFVVYGLNNKITKKYGLDYSKDAYSIEDYKNHKVIKVQGHIRNAKDMEYYRDLQYKLASNLVKKYKEVHNVA</sequence>
<gene>
    <name evidence="1" type="ORF">VRLFYP33_00427</name>
</gene>
<organism evidence="1">
    <name type="scientific">Veillonella ratti</name>
    <dbReference type="NCBI Taxonomy" id="103892"/>
    <lineage>
        <taxon>Bacteria</taxon>
        <taxon>Bacillati</taxon>
        <taxon>Bacillota</taxon>
        <taxon>Negativicutes</taxon>
        <taxon>Veillonellales</taxon>
        <taxon>Veillonellaceae</taxon>
        <taxon>Veillonella</taxon>
    </lineage>
</organism>
<accession>A0A6N2Z6E2</accession>
<proteinExistence type="predicted"/>
<protein>
    <submittedName>
        <fullName evidence="1">Uncharacterized protein</fullName>
    </submittedName>
</protein>
<dbReference type="RefSeq" id="WP_021841186.1">
    <property type="nucleotide sequence ID" value="NZ_CACRUX010000012.1"/>
</dbReference>
<dbReference type="EMBL" id="CACRUX010000012">
    <property type="protein sequence ID" value="VYT74651.1"/>
    <property type="molecule type" value="Genomic_DNA"/>
</dbReference>
<evidence type="ECO:0000313" key="1">
    <source>
        <dbReference type="EMBL" id="VYT74651.1"/>
    </source>
</evidence>
<dbReference type="AlphaFoldDB" id="A0A6N2Z6E2"/>